<proteinExistence type="predicted"/>
<name>A0A2A7MLZ1_9CLOT</name>
<dbReference type="InterPro" id="IPR024210">
    <property type="entry name" value="DUF3785"/>
</dbReference>
<dbReference type="OrthoDB" id="1751102at2"/>
<dbReference type="STRING" id="137838.GCA_001458595_04252"/>
<dbReference type="Pfam" id="PF12653">
    <property type="entry name" value="DUF3785"/>
    <property type="match status" value="1"/>
</dbReference>
<evidence type="ECO:0000313" key="5">
    <source>
        <dbReference type="Proteomes" id="UP000431451"/>
    </source>
</evidence>
<protein>
    <submittedName>
        <fullName evidence="2">DUF3785 domain-containing protein</fullName>
    </submittedName>
    <submittedName>
        <fullName evidence="1">Protein of uncharacterized function (DUF3785)</fullName>
    </submittedName>
</protein>
<evidence type="ECO:0000313" key="3">
    <source>
        <dbReference type="EMBL" id="VCT86099.1"/>
    </source>
</evidence>
<sequence length="135" mass="15866">MNYTFTFKDKEYVLSKENCEGIFFNDDEIENFNLELILDILINSDEVDFSKEYYTGQCTCKKQEPLNKAYCYLEYHFYIYTKDDKYIISTISSDYENTSFNKLFSTGKIDNSYIVSIAVCPECGTYSIEVNQCEV</sequence>
<reference evidence="1" key="3">
    <citation type="submission" date="2022-10" db="EMBL/GenBank/DDBJ databases">
        <authorList>
            <person name="Aires J."/>
            <person name="Mesa V."/>
        </authorList>
    </citation>
    <scope>NUCLEOTIDE SEQUENCE</scope>
    <source>
        <strain evidence="1">Clostridium neonatale JD116</strain>
    </source>
</reference>
<dbReference type="EMBL" id="PDCJ01000001">
    <property type="protein sequence ID" value="PEG32715.1"/>
    <property type="molecule type" value="Genomic_DNA"/>
</dbReference>
<dbReference type="EMBL" id="CAMTCP010000239">
    <property type="protein sequence ID" value="CAI3623804.1"/>
    <property type="molecule type" value="Genomic_DNA"/>
</dbReference>
<evidence type="ECO:0000313" key="2">
    <source>
        <dbReference type="EMBL" id="PEG32715.1"/>
    </source>
</evidence>
<dbReference type="Proteomes" id="UP000220840">
    <property type="component" value="Unassembled WGS sequence"/>
</dbReference>
<dbReference type="Proteomes" id="UP000431451">
    <property type="component" value="Unassembled WGS sequence"/>
</dbReference>
<dbReference type="EMBL" id="UWJD01000003">
    <property type="protein sequence ID" value="VCT86099.1"/>
    <property type="molecule type" value="Genomic_DNA"/>
</dbReference>
<dbReference type="AlphaFoldDB" id="A0A2A7MLZ1"/>
<accession>A0A2A7MLZ1</accession>
<evidence type="ECO:0000313" key="4">
    <source>
        <dbReference type="Proteomes" id="UP000220840"/>
    </source>
</evidence>
<dbReference type="RefSeq" id="WP_058296857.1">
    <property type="nucleotide sequence ID" value="NZ_CAKJVD010000044.1"/>
</dbReference>
<reference evidence="2 4" key="1">
    <citation type="submission" date="2017-10" db="EMBL/GenBank/DDBJ databases">
        <title>Effective Description of Clostridium neonatale sp. nov. linked to necrotizing enterocolitis in neonates and a clarification of species assignable to the genus Clostridium (Prazmowski 1880) emend. Lawson and Rainey 2016.</title>
        <authorList>
            <person name="Bernard K."/>
            <person name="Burdz T."/>
            <person name="Wiebe D."/>
            <person name="Balcewich B."/>
            <person name="Alfa M."/>
            <person name="Bernier A.-M."/>
        </authorList>
    </citation>
    <scope>NUCLEOTIDE SEQUENCE [LARGE SCALE GENOMIC DNA]</scope>
    <source>
        <strain evidence="2 4">LCDC99A005</strain>
    </source>
</reference>
<keyword evidence="4" id="KW-1185">Reference proteome</keyword>
<reference evidence="3 5" key="2">
    <citation type="submission" date="2018-06" db="EMBL/GenBank/DDBJ databases">
        <authorList>
            <consortium name="IHU Genomes"/>
        </authorList>
    </citation>
    <scope>NUCLEOTIDE SEQUENCE [LARGE SCALE GENOMIC DNA]</scope>
    <source>
        <strain evidence="3 5">NEC25</strain>
    </source>
</reference>
<dbReference type="Proteomes" id="UP001189143">
    <property type="component" value="Unassembled WGS sequence"/>
</dbReference>
<gene>
    <name evidence="1" type="ORF">CNEO2_410041</name>
    <name evidence="3" type="ORF">CNEONATNEC25_03703</name>
    <name evidence="2" type="ORF">CQ394_13790</name>
</gene>
<evidence type="ECO:0000313" key="1">
    <source>
        <dbReference type="EMBL" id="CAI3623804.1"/>
    </source>
</evidence>
<dbReference type="GeneID" id="68879238"/>
<organism evidence="2 4">
    <name type="scientific">Clostridium neonatale</name>
    <dbReference type="NCBI Taxonomy" id="137838"/>
    <lineage>
        <taxon>Bacteria</taxon>
        <taxon>Bacillati</taxon>
        <taxon>Bacillota</taxon>
        <taxon>Clostridia</taxon>
        <taxon>Eubacteriales</taxon>
        <taxon>Clostridiaceae</taxon>
        <taxon>Clostridium</taxon>
    </lineage>
</organism>